<evidence type="ECO:0000313" key="6">
    <source>
        <dbReference type="Proteomes" id="UP000070544"/>
    </source>
</evidence>
<keyword evidence="1" id="KW-0433">Leucine-rich repeat</keyword>
<dbReference type="InterPro" id="IPR032675">
    <property type="entry name" value="LRR_dom_sf"/>
</dbReference>
<keyword evidence="2" id="KW-0677">Repeat</keyword>
<dbReference type="Pfam" id="PF01302">
    <property type="entry name" value="CAP_GLY"/>
    <property type="match status" value="1"/>
</dbReference>
<organism evidence="5 6">
    <name type="scientific">Gonapodya prolifera (strain JEL478)</name>
    <name type="common">Monoblepharis prolifera</name>
    <dbReference type="NCBI Taxonomy" id="1344416"/>
    <lineage>
        <taxon>Eukaryota</taxon>
        <taxon>Fungi</taxon>
        <taxon>Fungi incertae sedis</taxon>
        <taxon>Chytridiomycota</taxon>
        <taxon>Chytridiomycota incertae sedis</taxon>
        <taxon>Monoblepharidomycetes</taxon>
        <taxon>Monoblepharidales</taxon>
        <taxon>Gonapodyaceae</taxon>
        <taxon>Gonapodya</taxon>
    </lineage>
</organism>
<dbReference type="InterPro" id="IPR036859">
    <property type="entry name" value="CAP-Gly_dom_sf"/>
</dbReference>
<gene>
    <name evidence="5" type="ORF">M427DRAFT_65572</name>
</gene>
<dbReference type="EMBL" id="KQ965732">
    <property type="protein sequence ID" value="KXS21546.1"/>
    <property type="molecule type" value="Genomic_DNA"/>
</dbReference>
<accession>A0A139AXS8</accession>
<feature type="region of interest" description="Disordered" evidence="3">
    <location>
        <begin position="130"/>
        <end position="168"/>
    </location>
</feature>
<feature type="region of interest" description="Disordered" evidence="3">
    <location>
        <begin position="467"/>
        <end position="512"/>
    </location>
</feature>
<feature type="region of interest" description="Disordered" evidence="3">
    <location>
        <begin position="386"/>
        <end position="405"/>
    </location>
</feature>
<dbReference type="SUPFAM" id="SSF74924">
    <property type="entry name" value="Cap-Gly domain"/>
    <property type="match status" value="1"/>
</dbReference>
<dbReference type="GO" id="GO:0005737">
    <property type="term" value="C:cytoplasm"/>
    <property type="evidence" value="ECO:0007669"/>
    <property type="project" value="TreeGrafter"/>
</dbReference>
<dbReference type="SMART" id="SM01052">
    <property type="entry name" value="CAP_GLY"/>
    <property type="match status" value="1"/>
</dbReference>
<evidence type="ECO:0000256" key="2">
    <source>
        <dbReference type="ARBA" id="ARBA00022737"/>
    </source>
</evidence>
<dbReference type="PROSITE" id="PS51450">
    <property type="entry name" value="LRR"/>
    <property type="match status" value="1"/>
</dbReference>
<evidence type="ECO:0000259" key="4">
    <source>
        <dbReference type="PROSITE" id="PS50245"/>
    </source>
</evidence>
<dbReference type="InterPro" id="IPR001611">
    <property type="entry name" value="Leu-rich_rpt"/>
</dbReference>
<feature type="compositionally biased region" description="Low complexity" evidence="3">
    <location>
        <begin position="140"/>
        <end position="162"/>
    </location>
</feature>
<proteinExistence type="predicted"/>
<dbReference type="SUPFAM" id="SSF52047">
    <property type="entry name" value="RNI-like"/>
    <property type="match status" value="1"/>
</dbReference>
<feature type="region of interest" description="Disordered" evidence="3">
    <location>
        <begin position="621"/>
        <end position="648"/>
    </location>
</feature>
<sequence length="768" mass="79847">MPPSHPRPPSESLPPSTHPHLLGLRVLVALQPATIRYAGPVPLSSSAVWLGLEWDDPLRGKHDGAHNGVRYFWCRGGGGGHTATASAASFVKLNGNVKIDFGTGVVDALIQKYAIGVSVSDVDRVGASAGAGAYGDRDSNTNTPLDSTTDLDLPHDTTPGPDMDTGPDMGPGVGAWGGKEVELIGWRKTQRMVSQLHRLTEVGLAGARVAGLVAPVVSVSGSASASASASASVPDSASASAPALADLAPHIRSLDLSRNLLPTFATVAHITRRLSYLETLRLASNKFAPLTGSDEELRELKGGFECLLEVELGSTGVSWRDVRVLGNVMPRVREVYLGFNALGDFEGGGGRDTVERGGECGVASGEGVVLGNGVAALGTVAPGTIAPASNPAQSHPTLSPHPPPPPLPHLHLHPHPLATFPHLRLLNLEHNDIRFFPWSLAHLPTLESLALQRNRIEELEVPAGVGGGGGGAGAGAGGDGVDGGSVNGRARGITVTPPPHAAQPTAPTPAPTPPFPSLRALNISDNLLSSWLHISALSSFPSLIDLRLRRNPVLTSPPFPTLPAPPTPTSAEDDARATVLARVPGVKVLNGSEVGAVERRDAERWYVAKCAHEAALEAAVGGAVGSPPSTSTSTYTATPASTTPAPTASTLARHPRYLALCALHGPPDAPLSPAAAAGGGALKTRLLALRVRAEGKDAVERRVPPTMTVRALRGVVGKAVLPPQERVRRGWVVRARGGDGEWVALDDELREVRFYGVEDGWEVGVVWK</sequence>
<reference evidence="5 6" key="1">
    <citation type="journal article" date="2015" name="Genome Biol. Evol.">
        <title>Phylogenomic analyses indicate that early fungi evolved digesting cell walls of algal ancestors of land plants.</title>
        <authorList>
            <person name="Chang Y."/>
            <person name="Wang S."/>
            <person name="Sekimoto S."/>
            <person name="Aerts A.L."/>
            <person name="Choi C."/>
            <person name="Clum A."/>
            <person name="LaButti K.M."/>
            <person name="Lindquist E.A."/>
            <person name="Yee Ngan C."/>
            <person name="Ohm R.A."/>
            <person name="Salamov A.A."/>
            <person name="Grigoriev I.V."/>
            <person name="Spatafora J.W."/>
            <person name="Berbee M.L."/>
        </authorList>
    </citation>
    <scope>NUCLEOTIDE SEQUENCE [LARGE SCALE GENOMIC DNA]</scope>
    <source>
        <strain evidence="5 6">JEL478</strain>
    </source>
</reference>
<dbReference type="PANTHER" id="PTHR15454:SF73">
    <property type="entry name" value="DYNEIN AXONEMAL LIGHT CHAIN 1"/>
    <property type="match status" value="1"/>
</dbReference>
<protein>
    <submittedName>
        <fullName evidence="5">RNI-like protein</fullName>
    </submittedName>
</protein>
<dbReference type="Gene3D" id="3.10.20.90">
    <property type="entry name" value="Phosphatidylinositol 3-kinase Catalytic Subunit, Chain A, domain 1"/>
    <property type="match status" value="1"/>
</dbReference>
<evidence type="ECO:0000256" key="3">
    <source>
        <dbReference type="SAM" id="MobiDB-lite"/>
    </source>
</evidence>
<dbReference type="PANTHER" id="PTHR15454">
    <property type="entry name" value="NISCHARIN RELATED"/>
    <property type="match status" value="1"/>
</dbReference>
<dbReference type="AlphaFoldDB" id="A0A139AXS8"/>
<dbReference type="Proteomes" id="UP000070544">
    <property type="component" value="Unassembled WGS sequence"/>
</dbReference>
<dbReference type="InterPro" id="IPR000938">
    <property type="entry name" value="CAP-Gly_domain"/>
</dbReference>
<dbReference type="OrthoDB" id="5273213at2759"/>
<name>A0A139AXS8_GONPJ</name>
<evidence type="ECO:0000313" key="5">
    <source>
        <dbReference type="EMBL" id="KXS21546.1"/>
    </source>
</evidence>
<evidence type="ECO:0000256" key="1">
    <source>
        <dbReference type="ARBA" id="ARBA00022614"/>
    </source>
</evidence>
<feature type="compositionally biased region" description="Pro residues" evidence="3">
    <location>
        <begin position="496"/>
        <end position="512"/>
    </location>
</feature>
<dbReference type="STRING" id="1344416.A0A139AXS8"/>
<feature type="compositionally biased region" description="Gly residues" evidence="3">
    <location>
        <begin position="467"/>
        <end position="486"/>
    </location>
</feature>
<feature type="domain" description="CAP-Gly" evidence="4">
    <location>
        <begin position="48"/>
        <end position="92"/>
    </location>
</feature>
<keyword evidence="6" id="KW-1185">Reference proteome</keyword>
<dbReference type="PROSITE" id="PS00845">
    <property type="entry name" value="CAP_GLY_1"/>
    <property type="match status" value="1"/>
</dbReference>
<dbReference type="Gene3D" id="2.30.30.190">
    <property type="entry name" value="CAP Gly-rich-like domain"/>
    <property type="match status" value="1"/>
</dbReference>
<dbReference type="Gene3D" id="3.80.10.10">
    <property type="entry name" value="Ribonuclease Inhibitor"/>
    <property type="match status" value="3"/>
</dbReference>
<dbReference type="PROSITE" id="PS50245">
    <property type="entry name" value="CAP_GLY_2"/>
    <property type="match status" value="1"/>
</dbReference>